<dbReference type="AlphaFoldDB" id="A0A2U2N0Z2"/>
<dbReference type="UniPathway" id="UPA00544"/>
<organism evidence="2 3">
    <name type="scientific">Sediminicurvatus halobius</name>
    <dbReference type="NCBI Taxonomy" id="2182432"/>
    <lineage>
        <taxon>Bacteria</taxon>
        <taxon>Pseudomonadati</taxon>
        <taxon>Pseudomonadota</taxon>
        <taxon>Gammaproteobacteria</taxon>
        <taxon>Chromatiales</taxon>
        <taxon>Ectothiorhodospiraceae</taxon>
        <taxon>Sediminicurvatus</taxon>
    </lineage>
</organism>
<dbReference type="PANTHER" id="PTHR30605">
    <property type="entry name" value="ANHYDRO-N-ACETYLMURAMIC ACID KINASE"/>
    <property type="match status" value="1"/>
</dbReference>
<keyword evidence="1" id="KW-0067">ATP-binding</keyword>
<dbReference type="CDD" id="cd24050">
    <property type="entry name" value="ASKHA_NBD_ANMK"/>
    <property type="match status" value="1"/>
</dbReference>
<dbReference type="InterPro" id="IPR005338">
    <property type="entry name" value="Anhydro_N_Ac-Mur_kinase"/>
</dbReference>
<feature type="binding site" evidence="1">
    <location>
        <begin position="13"/>
        <end position="20"/>
    </location>
    <ligand>
        <name>ATP</name>
        <dbReference type="ChEBI" id="CHEBI:30616"/>
    </ligand>
</feature>
<comment type="pathway">
    <text evidence="1">Amino-sugar metabolism; 1,6-anhydro-N-acetylmuramate degradation.</text>
</comment>
<dbReference type="Proteomes" id="UP000245474">
    <property type="component" value="Unassembled WGS sequence"/>
</dbReference>
<keyword evidence="1" id="KW-0808">Transferase</keyword>
<keyword evidence="3" id="KW-1185">Reference proteome</keyword>
<keyword evidence="1" id="KW-0119">Carbohydrate metabolism</keyword>
<dbReference type="PANTHER" id="PTHR30605:SF0">
    <property type="entry name" value="ANHYDRO-N-ACETYLMURAMIC ACID KINASE"/>
    <property type="match status" value="1"/>
</dbReference>
<comment type="catalytic activity">
    <reaction evidence="1">
        <text>1,6-anhydro-N-acetyl-beta-muramate + ATP + H2O = N-acetyl-D-muramate 6-phosphate + ADP + H(+)</text>
        <dbReference type="Rhea" id="RHEA:24952"/>
        <dbReference type="ChEBI" id="CHEBI:15377"/>
        <dbReference type="ChEBI" id="CHEBI:15378"/>
        <dbReference type="ChEBI" id="CHEBI:30616"/>
        <dbReference type="ChEBI" id="CHEBI:58690"/>
        <dbReference type="ChEBI" id="CHEBI:58722"/>
        <dbReference type="ChEBI" id="CHEBI:456216"/>
        <dbReference type="EC" id="2.7.1.170"/>
    </reaction>
</comment>
<dbReference type="SUPFAM" id="SSF53067">
    <property type="entry name" value="Actin-like ATPase domain"/>
    <property type="match status" value="1"/>
</dbReference>
<dbReference type="OrthoDB" id="9763949at2"/>
<dbReference type="EMBL" id="QFFI01000016">
    <property type="protein sequence ID" value="PWG62738.1"/>
    <property type="molecule type" value="Genomic_DNA"/>
</dbReference>
<reference evidence="2 3" key="1">
    <citation type="submission" date="2018-05" db="EMBL/GenBank/DDBJ databases">
        <title>Spiribacter halobius sp. nov., a moderately halophilic bacterium isolated from marine solar saltern.</title>
        <authorList>
            <person name="Zheng W.-S."/>
            <person name="Lu D.-C."/>
            <person name="Du Z.-J."/>
        </authorList>
    </citation>
    <scope>NUCLEOTIDE SEQUENCE [LARGE SCALE GENOMIC DNA]</scope>
    <source>
        <strain evidence="2 3">E85</strain>
    </source>
</reference>
<dbReference type="GO" id="GO:0005524">
    <property type="term" value="F:ATP binding"/>
    <property type="evidence" value="ECO:0007669"/>
    <property type="project" value="UniProtKB-UniRule"/>
</dbReference>
<keyword evidence="1" id="KW-0547">Nucleotide-binding</keyword>
<comment type="caution">
    <text evidence="2">The sequence shown here is derived from an EMBL/GenBank/DDBJ whole genome shotgun (WGS) entry which is preliminary data.</text>
</comment>
<gene>
    <name evidence="1" type="primary">anmK</name>
    <name evidence="2" type="ORF">DEM34_11390</name>
</gene>
<proteinExistence type="inferred from homology"/>
<dbReference type="GO" id="GO:0016301">
    <property type="term" value="F:kinase activity"/>
    <property type="evidence" value="ECO:0007669"/>
    <property type="project" value="UniProtKB-KW"/>
</dbReference>
<dbReference type="UniPathway" id="UPA00343"/>
<dbReference type="GO" id="GO:0097175">
    <property type="term" value="P:1,6-anhydro-N-acetyl-beta-muramic acid catabolic process"/>
    <property type="evidence" value="ECO:0007669"/>
    <property type="project" value="UniProtKB-UniRule"/>
</dbReference>
<protein>
    <recommendedName>
        <fullName evidence="1">Anhydro-N-acetylmuramic acid kinase</fullName>
        <ecNumber evidence="1">2.7.1.170</ecNumber>
    </recommendedName>
    <alternativeName>
        <fullName evidence="1">AnhMurNAc kinase</fullName>
    </alternativeName>
</protein>
<evidence type="ECO:0000313" key="2">
    <source>
        <dbReference type="EMBL" id="PWG62738.1"/>
    </source>
</evidence>
<comment type="pathway">
    <text evidence="1">Cell wall biogenesis; peptidoglycan recycling.</text>
</comment>
<dbReference type="InterPro" id="IPR043129">
    <property type="entry name" value="ATPase_NBD"/>
</dbReference>
<dbReference type="Pfam" id="PF03702">
    <property type="entry name" value="AnmK"/>
    <property type="match status" value="1"/>
</dbReference>
<comment type="function">
    <text evidence="1">Catalyzes the specific phosphorylation of 1,6-anhydro-N-acetylmuramic acid (anhMurNAc) with the simultaneous cleavage of the 1,6-anhydro ring, generating MurNAc-6-P. Is required for the utilization of anhMurNAc either imported from the medium or derived from its own cell wall murein, and thus plays a role in cell wall recycling.</text>
</comment>
<accession>A0A2U2N0Z2</accession>
<dbReference type="HAMAP" id="MF_01270">
    <property type="entry name" value="AnhMurNAc_kinase"/>
    <property type="match status" value="1"/>
</dbReference>
<dbReference type="GO" id="GO:0006040">
    <property type="term" value="P:amino sugar metabolic process"/>
    <property type="evidence" value="ECO:0007669"/>
    <property type="project" value="InterPro"/>
</dbReference>
<name>A0A2U2N0Z2_9GAMM</name>
<keyword evidence="1 2" id="KW-0418">Kinase</keyword>
<comment type="similarity">
    <text evidence="1">Belongs to the anhydro-N-acetylmuramic acid kinase family.</text>
</comment>
<sequence length="366" mass="37451">MPGATRAVGLMSGTSMDGVDAALVRLADGAPPRLEAFLAEPYPETLADRLRAVDAGTPLAEVLALDAELAAVFAGAVGALLASAGCKAAEVDVIGCHGQTVWHAPNATPPVTCQLGDPSRLAEATGCTVVADFRQRDMAAGGEAAPLAPLFHAALFGGDAPRAVLNLGGIGNLTVLGAGARVRQGFDCGPANTLLDAWARRHLGRPMDEDGHWAAAGRVDEALLARLLADPYFQRPPPRSTGPEHFNLGWLEHHLAGGEAPADVQATLAELTARSVADAVNQWAPEAGEVLVCGGGANNGELMRRLAAALPGCRVASTASAGVPPEAVEAVGFAWLAGETLAGRAVDLRRVTGSRHPVRLGGIYPA</sequence>
<evidence type="ECO:0000313" key="3">
    <source>
        <dbReference type="Proteomes" id="UP000245474"/>
    </source>
</evidence>
<dbReference type="GO" id="GO:0009254">
    <property type="term" value="P:peptidoglycan turnover"/>
    <property type="evidence" value="ECO:0007669"/>
    <property type="project" value="UniProtKB-UniRule"/>
</dbReference>
<dbReference type="RefSeq" id="WP_109678937.1">
    <property type="nucleotide sequence ID" value="NZ_CP086615.1"/>
</dbReference>
<dbReference type="NCBIfam" id="NF007139">
    <property type="entry name" value="PRK09585.1-3"/>
    <property type="match status" value="1"/>
</dbReference>
<evidence type="ECO:0000256" key="1">
    <source>
        <dbReference type="HAMAP-Rule" id="MF_01270"/>
    </source>
</evidence>
<dbReference type="EC" id="2.7.1.170" evidence="1"/>
<dbReference type="Gene3D" id="3.30.420.40">
    <property type="match status" value="2"/>
</dbReference>
<dbReference type="GO" id="GO:0016773">
    <property type="term" value="F:phosphotransferase activity, alcohol group as acceptor"/>
    <property type="evidence" value="ECO:0007669"/>
    <property type="project" value="UniProtKB-UniRule"/>
</dbReference>